<accession>A0AAV4MIJ9</accession>
<reference evidence="1 2" key="1">
    <citation type="submission" date="2021-06" db="EMBL/GenBank/DDBJ databases">
        <title>Caerostris extrusa draft genome.</title>
        <authorList>
            <person name="Kono N."/>
            <person name="Arakawa K."/>
        </authorList>
    </citation>
    <scope>NUCLEOTIDE SEQUENCE [LARGE SCALE GENOMIC DNA]</scope>
</reference>
<dbReference type="Proteomes" id="UP001054945">
    <property type="component" value="Unassembled WGS sequence"/>
</dbReference>
<keyword evidence="2" id="KW-1185">Reference proteome</keyword>
<sequence length="93" mass="10102">MIYCTFIRGKIGFEGGGRSGIKCVFTPPCHHFMLARVDTSDNGSGSEHTGGSCIDSLLKISTIGLGQGPTQLFPLPWSEEECNTRWLRVVGLQ</sequence>
<evidence type="ECO:0000313" key="2">
    <source>
        <dbReference type="Proteomes" id="UP001054945"/>
    </source>
</evidence>
<proteinExistence type="predicted"/>
<organism evidence="1 2">
    <name type="scientific">Caerostris extrusa</name>
    <name type="common">Bark spider</name>
    <name type="synonym">Caerostris bankana</name>
    <dbReference type="NCBI Taxonomy" id="172846"/>
    <lineage>
        <taxon>Eukaryota</taxon>
        <taxon>Metazoa</taxon>
        <taxon>Ecdysozoa</taxon>
        <taxon>Arthropoda</taxon>
        <taxon>Chelicerata</taxon>
        <taxon>Arachnida</taxon>
        <taxon>Araneae</taxon>
        <taxon>Araneomorphae</taxon>
        <taxon>Entelegynae</taxon>
        <taxon>Araneoidea</taxon>
        <taxon>Araneidae</taxon>
        <taxon>Caerostris</taxon>
    </lineage>
</organism>
<name>A0AAV4MIJ9_CAEEX</name>
<evidence type="ECO:0000313" key="1">
    <source>
        <dbReference type="EMBL" id="GIX72211.1"/>
    </source>
</evidence>
<dbReference type="EMBL" id="BPLR01019829">
    <property type="protein sequence ID" value="GIX72211.1"/>
    <property type="molecule type" value="Genomic_DNA"/>
</dbReference>
<dbReference type="AlphaFoldDB" id="A0AAV4MIJ9"/>
<protein>
    <submittedName>
        <fullName evidence="1">Uncharacterized protein</fullName>
    </submittedName>
</protein>
<comment type="caution">
    <text evidence="1">The sequence shown here is derived from an EMBL/GenBank/DDBJ whole genome shotgun (WGS) entry which is preliminary data.</text>
</comment>
<gene>
    <name evidence="1" type="ORF">CEXT_560191</name>
</gene>